<evidence type="ECO:0000256" key="1">
    <source>
        <dbReference type="SAM" id="MobiDB-lite"/>
    </source>
</evidence>
<comment type="caution">
    <text evidence="3">The sequence shown here is derived from an EMBL/GenBank/DDBJ whole genome shotgun (WGS) entry which is preliminary data.</text>
</comment>
<reference evidence="3" key="2">
    <citation type="submission" date="2023-01" db="EMBL/GenBank/DDBJ databases">
        <authorList>
            <person name="Sun Q."/>
            <person name="Evtushenko L."/>
        </authorList>
    </citation>
    <scope>NUCLEOTIDE SEQUENCE</scope>
    <source>
        <strain evidence="3">VKM B-2555</strain>
    </source>
</reference>
<protein>
    <recommendedName>
        <fullName evidence="2">Putative regulatory protein FmdB zinc ribbon domain-containing protein</fullName>
    </recommendedName>
</protein>
<name>A0A9W6N2B1_9HYPH</name>
<feature type="region of interest" description="Disordered" evidence="1">
    <location>
        <begin position="92"/>
        <end position="117"/>
    </location>
</feature>
<feature type="domain" description="Putative regulatory protein FmdB zinc ribbon" evidence="2">
    <location>
        <begin position="1"/>
        <end position="41"/>
    </location>
</feature>
<evidence type="ECO:0000313" key="3">
    <source>
        <dbReference type="EMBL" id="GLK75056.1"/>
    </source>
</evidence>
<dbReference type="Pfam" id="PF09723">
    <property type="entry name" value="Zn_ribbon_8"/>
    <property type="match status" value="1"/>
</dbReference>
<evidence type="ECO:0000259" key="2">
    <source>
        <dbReference type="SMART" id="SM00834"/>
    </source>
</evidence>
<sequence>MPVYEYLCDSCGDFTSLRPMSAYAEPCDCPDCGEPAPRVMLTAPHFASMSRERMTAHATNERSSHAPMSTDEYKARSHGANCSCCSGGMKSRTKSRTAKAPNGAKSFPSARPWMISH</sequence>
<keyword evidence="4" id="KW-1185">Reference proteome</keyword>
<dbReference type="AlphaFoldDB" id="A0A9W6N2B1"/>
<dbReference type="Proteomes" id="UP001143364">
    <property type="component" value="Unassembled WGS sequence"/>
</dbReference>
<feature type="compositionally biased region" description="Basic and acidic residues" evidence="1">
    <location>
        <begin position="51"/>
        <end position="64"/>
    </location>
</feature>
<organism evidence="3 4">
    <name type="scientific">Methylopila jiangsuensis</name>
    <dbReference type="NCBI Taxonomy" id="586230"/>
    <lineage>
        <taxon>Bacteria</taxon>
        <taxon>Pseudomonadati</taxon>
        <taxon>Pseudomonadota</taxon>
        <taxon>Alphaproteobacteria</taxon>
        <taxon>Hyphomicrobiales</taxon>
        <taxon>Methylopilaceae</taxon>
        <taxon>Methylopila</taxon>
    </lineage>
</organism>
<dbReference type="RefSeq" id="WP_271203034.1">
    <property type="nucleotide sequence ID" value="NZ_BSFK01000004.1"/>
</dbReference>
<dbReference type="SMART" id="SM00834">
    <property type="entry name" value="CxxC_CXXC_SSSS"/>
    <property type="match status" value="1"/>
</dbReference>
<dbReference type="EMBL" id="BSFK01000004">
    <property type="protein sequence ID" value="GLK75056.1"/>
    <property type="molecule type" value="Genomic_DNA"/>
</dbReference>
<proteinExistence type="predicted"/>
<dbReference type="NCBIfam" id="TIGR02605">
    <property type="entry name" value="CxxC_CxxC_SSSS"/>
    <property type="match status" value="1"/>
</dbReference>
<gene>
    <name evidence="3" type="ORF">GCM10008171_03100</name>
</gene>
<accession>A0A9W6N2B1</accession>
<reference evidence="3" key="1">
    <citation type="journal article" date="2014" name="Int. J. Syst. Evol. Microbiol.">
        <title>Complete genome sequence of Corynebacterium casei LMG S-19264T (=DSM 44701T), isolated from a smear-ripened cheese.</title>
        <authorList>
            <consortium name="US DOE Joint Genome Institute (JGI-PGF)"/>
            <person name="Walter F."/>
            <person name="Albersmeier A."/>
            <person name="Kalinowski J."/>
            <person name="Ruckert C."/>
        </authorList>
    </citation>
    <scope>NUCLEOTIDE SEQUENCE</scope>
    <source>
        <strain evidence="3">VKM B-2555</strain>
    </source>
</reference>
<dbReference type="InterPro" id="IPR013429">
    <property type="entry name" value="Regulatory_FmdB_Zinc_ribbon"/>
</dbReference>
<feature type="region of interest" description="Disordered" evidence="1">
    <location>
        <begin position="51"/>
        <end position="72"/>
    </location>
</feature>
<evidence type="ECO:0000313" key="4">
    <source>
        <dbReference type="Proteomes" id="UP001143364"/>
    </source>
</evidence>